<dbReference type="InterPro" id="IPR002347">
    <property type="entry name" value="SDR_fam"/>
</dbReference>
<evidence type="ECO:0000256" key="4">
    <source>
        <dbReference type="SAM" id="Phobius"/>
    </source>
</evidence>
<evidence type="ECO:0000313" key="10">
    <source>
        <dbReference type="EMBL" id="CAL6026069.1"/>
    </source>
</evidence>
<evidence type="ECO:0000256" key="1">
    <source>
        <dbReference type="ARBA" id="ARBA00022857"/>
    </source>
</evidence>
<evidence type="ECO:0000256" key="3">
    <source>
        <dbReference type="SAM" id="Coils"/>
    </source>
</evidence>
<dbReference type="PANTHER" id="PTHR43086:SF2">
    <property type="entry name" value="HYDROXYSTEROID DEHYDROGENASE-LIKE PROTEIN 1"/>
    <property type="match status" value="1"/>
</dbReference>
<dbReference type="SUPFAM" id="SSF51735">
    <property type="entry name" value="NAD(P)-binding Rossmann-fold domains"/>
    <property type="match status" value="1"/>
</dbReference>
<reference evidence="9 12" key="2">
    <citation type="submission" date="2024-07" db="EMBL/GenBank/DDBJ databases">
        <authorList>
            <person name="Akdeniz Z."/>
        </authorList>
    </citation>
    <scope>NUCLEOTIDE SEQUENCE [LARGE SCALE GENOMIC DNA]</scope>
</reference>
<evidence type="ECO:0000313" key="11">
    <source>
        <dbReference type="EMBL" id="CAL6101486.1"/>
    </source>
</evidence>
<dbReference type="EMBL" id="CATOUU010000279">
    <property type="protein sequence ID" value="CAI9923219.1"/>
    <property type="molecule type" value="Genomic_DNA"/>
</dbReference>
<proteinExistence type="predicted"/>
<evidence type="ECO:0000313" key="6">
    <source>
        <dbReference type="EMBL" id="CAI9923219.1"/>
    </source>
</evidence>
<gene>
    <name evidence="6" type="ORF">HINF_LOCUS10864</name>
    <name evidence="7" type="ORF">HINF_LOCUS11570</name>
    <name evidence="10" type="ORF">HINF_LOCUS30666</name>
    <name evidence="8" type="ORF">HINF_LOCUS44496</name>
    <name evidence="9" type="ORF">HINF_LOCUS6130</name>
    <name evidence="11" type="ORF">HINF_LOCUS71213</name>
</gene>
<keyword evidence="12" id="KW-1185">Reference proteome</keyword>
<name>A0AA86QCV9_9EUKA</name>
<dbReference type="PRINTS" id="PR00081">
    <property type="entry name" value="GDHRDH"/>
</dbReference>
<dbReference type="EMBL" id="CAXDID020000545">
    <property type="protein sequence ID" value="CAL6101486.1"/>
    <property type="molecule type" value="Genomic_DNA"/>
</dbReference>
<feature type="signal peptide" evidence="5">
    <location>
        <begin position="1"/>
        <end position="19"/>
    </location>
</feature>
<reference evidence="8" key="1">
    <citation type="submission" date="2023-06" db="EMBL/GenBank/DDBJ databases">
        <authorList>
            <person name="Kurt Z."/>
        </authorList>
    </citation>
    <scope>NUCLEOTIDE SEQUENCE</scope>
</reference>
<dbReference type="InterPro" id="IPR036291">
    <property type="entry name" value="NAD(P)-bd_dom_sf"/>
</dbReference>
<dbReference type="Pfam" id="PF00106">
    <property type="entry name" value="adh_short"/>
    <property type="match status" value="1"/>
</dbReference>
<feature type="coiled-coil region" evidence="3">
    <location>
        <begin position="63"/>
        <end position="90"/>
    </location>
</feature>
<dbReference type="GO" id="GO:0030497">
    <property type="term" value="P:fatty acid elongation"/>
    <property type="evidence" value="ECO:0007669"/>
    <property type="project" value="TreeGrafter"/>
</dbReference>
<keyword evidence="5" id="KW-0732">Signal</keyword>
<evidence type="ECO:0000256" key="2">
    <source>
        <dbReference type="ARBA" id="ARBA00023002"/>
    </source>
</evidence>
<dbReference type="EMBL" id="CAXDID020000012">
    <property type="protein sequence ID" value="CAL5980353.1"/>
    <property type="molecule type" value="Genomic_DNA"/>
</dbReference>
<keyword evidence="4" id="KW-0472">Membrane</keyword>
<protein>
    <submittedName>
        <fullName evidence="9">Oxidoreductase</fullName>
    </submittedName>
    <submittedName>
        <fullName evidence="8">Short chain dehydrogenase/reductase family</fullName>
    </submittedName>
</protein>
<evidence type="ECO:0000313" key="8">
    <source>
        <dbReference type="EMBL" id="CAI9956851.1"/>
    </source>
</evidence>
<keyword evidence="4" id="KW-0812">Transmembrane</keyword>
<dbReference type="Proteomes" id="UP001642409">
    <property type="component" value="Unassembled WGS sequence"/>
</dbReference>
<evidence type="ECO:0000313" key="7">
    <source>
        <dbReference type="EMBL" id="CAI9923925.1"/>
    </source>
</evidence>
<keyword evidence="1" id="KW-0521">NADP</keyword>
<feature type="chain" id="PRO_5044705013" evidence="5">
    <location>
        <begin position="20"/>
        <end position="296"/>
    </location>
</feature>
<dbReference type="PANTHER" id="PTHR43086">
    <property type="entry name" value="VERY-LONG-CHAIN 3-OXOOACYL-COA REDUCTASE"/>
    <property type="match status" value="1"/>
</dbReference>
<dbReference type="EMBL" id="CAXDID020000101">
    <property type="protein sequence ID" value="CAL6026069.1"/>
    <property type="molecule type" value="Genomic_DNA"/>
</dbReference>
<evidence type="ECO:0000313" key="9">
    <source>
        <dbReference type="EMBL" id="CAL5980353.1"/>
    </source>
</evidence>
<dbReference type="EMBL" id="CATOUU010000880">
    <property type="protein sequence ID" value="CAI9956851.1"/>
    <property type="molecule type" value="Genomic_DNA"/>
</dbReference>
<dbReference type="GO" id="GO:0016491">
    <property type="term" value="F:oxidoreductase activity"/>
    <property type="evidence" value="ECO:0007669"/>
    <property type="project" value="UniProtKB-KW"/>
</dbReference>
<keyword evidence="3" id="KW-0175">Coiled coil</keyword>
<sequence length="296" mass="33147">MMKCILTVVSILIVMKVISLKGRAKRNLNTIKHKTAVITGASSGIGMAFAKYLAKRGFELTLVARSKKVLEELQEKLKEYKVSVSIFEADLSTNAGTNSLIEYVNKMEKPLGAFFNCAGITHKIPEALVDLPREENENIINLHVMQATHLAQAINVVFKKQKSGLFVQMASGLGIVTMPLLSVYAASKTYLITLMRAINEESRAFNARFIAACPFWVSTPMTMTKKTTSTFIQPETFVSDFFADSWKKTIVNPHSTHKLVEKMLMAMPEGMRMNKLYADMIGTRRGIIKKLNRMNQ</sequence>
<dbReference type="PIRSF" id="PIRSF000126">
    <property type="entry name" value="11-beta-HSD1"/>
    <property type="match status" value="1"/>
</dbReference>
<keyword evidence="4" id="KW-1133">Transmembrane helix</keyword>
<dbReference type="GO" id="GO:0005783">
    <property type="term" value="C:endoplasmic reticulum"/>
    <property type="evidence" value="ECO:0007669"/>
    <property type="project" value="TreeGrafter"/>
</dbReference>
<accession>A0AA86QCV9</accession>
<feature type="transmembrane region" description="Helical" evidence="4">
    <location>
        <begin position="165"/>
        <end position="186"/>
    </location>
</feature>
<dbReference type="Gene3D" id="3.40.50.720">
    <property type="entry name" value="NAD(P)-binding Rossmann-like Domain"/>
    <property type="match status" value="1"/>
</dbReference>
<comment type="caution">
    <text evidence="8">The sequence shown here is derived from an EMBL/GenBank/DDBJ whole genome shotgun (WGS) entry which is preliminary data.</text>
</comment>
<dbReference type="AlphaFoldDB" id="A0AA86QCV9"/>
<evidence type="ECO:0000313" key="12">
    <source>
        <dbReference type="Proteomes" id="UP001642409"/>
    </source>
</evidence>
<evidence type="ECO:0000256" key="5">
    <source>
        <dbReference type="SAM" id="SignalP"/>
    </source>
</evidence>
<keyword evidence="2" id="KW-0560">Oxidoreductase</keyword>
<organism evidence="8">
    <name type="scientific">Hexamita inflata</name>
    <dbReference type="NCBI Taxonomy" id="28002"/>
    <lineage>
        <taxon>Eukaryota</taxon>
        <taxon>Metamonada</taxon>
        <taxon>Diplomonadida</taxon>
        <taxon>Hexamitidae</taxon>
        <taxon>Hexamitinae</taxon>
        <taxon>Hexamita</taxon>
    </lineage>
</organism>
<dbReference type="EMBL" id="CATOUU010000299">
    <property type="protein sequence ID" value="CAI9923925.1"/>
    <property type="molecule type" value="Genomic_DNA"/>
</dbReference>